<evidence type="ECO:0000313" key="4">
    <source>
        <dbReference type="EMBL" id="KAJ2863407.1"/>
    </source>
</evidence>
<dbReference type="GO" id="GO:0003723">
    <property type="term" value="F:RNA binding"/>
    <property type="evidence" value="ECO:0007669"/>
    <property type="project" value="UniProtKB-UniRule"/>
</dbReference>
<keyword evidence="5" id="KW-1185">Reference proteome</keyword>
<dbReference type="InterPro" id="IPR055256">
    <property type="entry name" value="KH_1_KHDC4/BBP-like"/>
</dbReference>
<dbReference type="SUPFAM" id="SSF54791">
    <property type="entry name" value="Eukaryotic type KH-domain (KH-domain type I)"/>
    <property type="match status" value="1"/>
</dbReference>
<protein>
    <recommendedName>
        <fullName evidence="3">K Homology domain-containing protein</fullName>
    </recommendedName>
</protein>
<dbReference type="CDD" id="cd22386">
    <property type="entry name" value="KH-I_KHDC4_rpt2"/>
    <property type="match status" value="1"/>
</dbReference>
<dbReference type="Gene3D" id="3.30.1370.10">
    <property type="entry name" value="K Homology domain, type 1"/>
    <property type="match status" value="2"/>
</dbReference>
<dbReference type="InterPro" id="IPR031121">
    <property type="entry name" value="RIK/BLOM7"/>
</dbReference>
<reference evidence="4" key="1">
    <citation type="submission" date="2022-07" db="EMBL/GenBank/DDBJ databases">
        <title>Phylogenomic reconstructions and comparative analyses of Kickxellomycotina fungi.</title>
        <authorList>
            <person name="Reynolds N.K."/>
            <person name="Stajich J.E."/>
            <person name="Barry K."/>
            <person name="Grigoriev I.V."/>
            <person name="Crous P."/>
            <person name="Smith M.E."/>
        </authorList>
    </citation>
    <scope>NUCLEOTIDE SEQUENCE</scope>
    <source>
        <strain evidence="4">RSA 476</strain>
    </source>
</reference>
<evidence type="ECO:0000313" key="5">
    <source>
        <dbReference type="Proteomes" id="UP001140074"/>
    </source>
</evidence>
<dbReference type="EMBL" id="JANBUY010000124">
    <property type="protein sequence ID" value="KAJ2863407.1"/>
    <property type="molecule type" value="Genomic_DNA"/>
</dbReference>
<proteinExistence type="predicted"/>
<feature type="region of interest" description="Disordered" evidence="2">
    <location>
        <begin position="302"/>
        <end position="373"/>
    </location>
</feature>
<evidence type="ECO:0000259" key="3">
    <source>
        <dbReference type="SMART" id="SM00322"/>
    </source>
</evidence>
<dbReference type="InterPro" id="IPR036612">
    <property type="entry name" value="KH_dom_type_1_sf"/>
</dbReference>
<name>A0A9W8IJP3_9FUNG</name>
<organism evidence="4 5">
    <name type="scientific">Coemansia aciculifera</name>
    <dbReference type="NCBI Taxonomy" id="417176"/>
    <lineage>
        <taxon>Eukaryota</taxon>
        <taxon>Fungi</taxon>
        <taxon>Fungi incertae sedis</taxon>
        <taxon>Zoopagomycota</taxon>
        <taxon>Kickxellomycotina</taxon>
        <taxon>Kickxellomycetes</taxon>
        <taxon>Kickxellales</taxon>
        <taxon>Kickxellaceae</taxon>
        <taxon>Coemansia</taxon>
    </lineage>
</organism>
<feature type="compositionally biased region" description="Low complexity" evidence="2">
    <location>
        <begin position="356"/>
        <end position="372"/>
    </location>
</feature>
<dbReference type="PROSITE" id="PS50084">
    <property type="entry name" value="KH_TYPE_1"/>
    <property type="match status" value="1"/>
</dbReference>
<feature type="region of interest" description="Disordered" evidence="2">
    <location>
        <begin position="425"/>
        <end position="478"/>
    </location>
</feature>
<feature type="compositionally biased region" description="Polar residues" evidence="2">
    <location>
        <begin position="187"/>
        <end position="204"/>
    </location>
</feature>
<feature type="compositionally biased region" description="Basic and acidic residues" evidence="2">
    <location>
        <begin position="302"/>
        <end position="325"/>
    </location>
</feature>
<feature type="compositionally biased region" description="Polar residues" evidence="2">
    <location>
        <begin position="340"/>
        <end position="351"/>
    </location>
</feature>
<sequence>MSAEESKKRRWDQNEATEEHATLPTKMAATSIDPELPESAPDVLAPVDDSHGQQPCSEPLPEHESCAYMPPPMSETSQKPSMPAEFTADVDINDSDNRQMLAKSSTHIAITEATGVQIATRGRRYADASEATPADPALHLHVAAASQEMLDRAIEMIETMKAENPAVQHPTSFANGNDADSADYAHSENQLSGRQSSASGNSQRLQDKVYIEVESVRGFNVRAKVIGTGGENMKYIQNTTGARVQVRGNGSGCDDSAPGSDPYEPMHLYITATSEDALSQAKGYCTSLVETLHAQYHEFKDMSGRRYEPSSSHRDSRDRDRDRHQASRHRSDRHHYDRSQPSYYPSRQEYQPQHEYPQSYPQQGYSQPQHQHMPSAAVDTAAYDEYAKYYAEYYQYYGTYPDQSAYYGQAEHSTAHLAYPATGHYPQDAYTQNQPQYPSTSAANANSRYDEASPENASPHQNGYHNVPPPTDYNNNKV</sequence>
<evidence type="ECO:0000256" key="1">
    <source>
        <dbReference type="PROSITE-ProRule" id="PRU00117"/>
    </source>
</evidence>
<keyword evidence="1" id="KW-0694">RNA-binding</keyword>
<comment type="caution">
    <text evidence="4">The sequence shown here is derived from an EMBL/GenBank/DDBJ whole genome shotgun (WGS) entry which is preliminary data.</text>
</comment>
<dbReference type="InterPro" id="IPR047889">
    <property type="entry name" value="KHDC4_KH-I_second"/>
</dbReference>
<dbReference type="Pfam" id="PF22675">
    <property type="entry name" value="KH-I_KHDC4-BBP"/>
    <property type="match status" value="1"/>
</dbReference>
<feature type="domain" description="K Homology" evidence="3">
    <location>
        <begin position="205"/>
        <end position="290"/>
    </location>
</feature>
<dbReference type="FunFam" id="3.30.1370.10:FF:000037">
    <property type="entry name" value="KH domain protein"/>
    <property type="match status" value="1"/>
</dbReference>
<dbReference type="GO" id="GO:0005634">
    <property type="term" value="C:nucleus"/>
    <property type="evidence" value="ECO:0007669"/>
    <property type="project" value="InterPro"/>
</dbReference>
<dbReference type="SMART" id="SM00322">
    <property type="entry name" value="KH"/>
    <property type="match status" value="1"/>
</dbReference>
<feature type="compositionally biased region" description="Polar residues" evidence="2">
    <location>
        <begin position="455"/>
        <end position="464"/>
    </location>
</feature>
<dbReference type="AlphaFoldDB" id="A0A9W8IJP3"/>
<evidence type="ECO:0000256" key="2">
    <source>
        <dbReference type="SAM" id="MobiDB-lite"/>
    </source>
</evidence>
<feature type="compositionally biased region" description="Basic and acidic residues" evidence="2">
    <location>
        <begin position="1"/>
        <end position="21"/>
    </location>
</feature>
<accession>A0A9W8IJP3</accession>
<dbReference type="Pfam" id="PF23469">
    <property type="entry name" value="KH_12"/>
    <property type="match status" value="1"/>
</dbReference>
<dbReference type="PANTHER" id="PTHR15744:SF0">
    <property type="entry name" value="KH HOMOLOGY DOMAIN-CONTAINING PROTEIN 4"/>
    <property type="match status" value="1"/>
</dbReference>
<dbReference type="InterPro" id="IPR004087">
    <property type="entry name" value="KH_dom"/>
</dbReference>
<feature type="region of interest" description="Disordered" evidence="2">
    <location>
        <begin position="164"/>
        <end position="204"/>
    </location>
</feature>
<dbReference type="InterPro" id="IPR056149">
    <property type="entry name" value="PRP5/DDX46/KHDC4_KH"/>
</dbReference>
<gene>
    <name evidence="4" type="ORF">GGH94_003623</name>
</gene>
<feature type="region of interest" description="Disordered" evidence="2">
    <location>
        <begin position="1"/>
        <end position="81"/>
    </location>
</feature>
<dbReference type="PANTHER" id="PTHR15744">
    <property type="entry name" value="BLOM7"/>
    <property type="match status" value="1"/>
</dbReference>
<dbReference type="Proteomes" id="UP001140074">
    <property type="component" value="Unassembled WGS sequence"/>
</dbReference>
<feature type="compositionally biased region" description="Polar residues" evidence="2">
    <location>
        <begin position="429"/>
        <end position="447"/>
    </location>
</feature>